<organism evidence="2 3">
    <name type="scientific">Nitrincola lacisaponensis</name>
    <dbReference type="NCBI Taxonomy" id="267850"/>
    <lineage>
        <taxon>Bacteria</taxon>
        <taxon>Pseudomonadati</taxon>
        <taxon>Pseudomonadota</taxon>
        <taxon>Gammaproteobacteria</taxon>
        <taxon>Oceanospirillales</taxon>
        <taxon>Oceanospirillaceae</taxon>
        <taxon>Nitrincola</taxon>
    </lineage>
</organism>
<keyword evidence="3" id="KW-1185">Reference proteome</keyword>
<dbReference type="Proteomes" id="UP000027318">
    <property type="component" value="Unassembled WGS sequence"/>
</dbReference>
<dbReference type="RefSeq" id="WP_036547057.1">
    <property type="nucleotide sequence ID" value="NZ_JMSZ01000028.1"/>
</dbReference>
<dbReference type="EMBL" id="JMSZ01000028">
    <property type="protein sequence ID" value="KDE39649.1"/>
    <property type="molecule type" value="Genomic_DNA"/>
</dbReference>
<dbReference type="STRING" id="267850.ADINL_1927"/>
<evidence type="ECO:0000313" key="2">
    <source>
        <dbReference type="EMBL" id="KDE39649.1"/>
    </source>
</evidence>
<dbReference type="Gene3D" id="3.40.50.10610">
    <property type="entry name" value="ABC-type transport auxiliary lipoprotein component"/>
    <property type="match status" value="1"/>
</dbReference>
<gene>
    <name evidence="2" type="ORF">ADINL_1927</name>
</gene>
<dbReference type="Pfam" id="PF03886">
    <property type="entry name" value="ABC_trans_aux"/>
    <property type="match status" value="1"/>
</dbReference>
<accession>A0A063Y1T9</accession>
<dbReference type="AlphaFoldDB" id="A0A063Y1T9"/>
<dbReference type="PROSITE" id="PS51257">
    <property type="entry name" value="PROKAR_LIPOPROTEIN"/>
    <property type="match status" value="1"/>
</dbReference>
<dbReference type="OrthoDB" id="5600407at2"/>
<dbReference type="SUPFAM" id="SSF159594">
    <property type="entry name" value="XCC0632-like"/>
    <property type="match status" value="1"/>
</dbReference>
<sequence>MIKRAILVLVCAGLVGCGVLPEAGPAPVQLQLMSVPGIDRSSETVWSTDRGTLILETPQATTALNSRALWYQTGEHQLTPFRDHIWTEPLPLQIERLASEYFSANLSGVNVLVDQPGVSGDFRLRIHLHQWHLDQTSQRLLVVIHADLIRADGQPLVSWQWQQSEALPEVSPQGLAAAGQIWLQKWLTELNERLLPYVQR</sequence>
<evidence type="ECO:0000259" key="1">
    <source>
        <dbReference type="Pfam" id="PF03886"/>
    </source>
</evidence>
<proteinExistence type="predicted"/>
<name>A0A063Y1T9_9GAMM</name>
<evidence type="ECO:0000313" key="3">
    <source>
        <dbReference type="Proteomes" id="UP000027318"/>
    </source>
</evidence>
<feature type="domain" description="ABC-type transport auxiliary lipoprotein component" evidence="1">
    <location>
        <begin position="51"/>
        <end position="185"/>
    </location>
</feature>
<protein>
    <recommendedName>
        <fullName evidence="1">ABC-type transport auxiliary lipoprotein component domain-containing protein</fullName>
    </recommendedName>
</protein>
<dbReference type="InterPro" id="IPR005586">
    <property type="entry name" value="ABC_trans_aux"/>
</dbReference>
<reference evidence="2 3" key="1">
    <citation type="journal article" date="2005" name="Int. J. Syst. Evol. Microbiol.">
        <title>Nitrincola lacisaponensis gen. nov., sp. nov., a novel alkaliphilic bacterium isolated from an alkaline, saline lake.</title>
        <authorList>
            <person name="Dimitriu P.A."/>
            <person name="Shukla S.K."/>
            <person name="Conradt J."/>
            <person name="Marquez M.C."/>
            <person name="Ventosa A."/>
            <person name="Maglia A."/>
            <person name="Peyton B.M."/>
            <person name="Pinkart H.C."/>
            <person name="Mormile M.R."/>
        </authorList>
    </citation>
    <scope>NUCLEOTIDE SEQUENCE [LARGE SCALE GENOMIC DNA]</scope>
    <source>
        <strain evidence="2 3">4CA</strain>
    </source>
</reference>
<comment type="caution">
    <text evidence="2">The sequence shown here is derived from an EMBL/GenBank/DDBJ whole genome shotgun (WGS) entry which is preliminary data.</text>
</comment>